<evidence type="ECO:0000256" key="1">
    <source>
        <dbReference type="SAM" id="MobiDB-lite"/>
    </source>
</evidence>
<feature type="region of interest" description="Disordered" evidence="1">
    <location>
        <begin position="26"/>
        <end position="54"/>
    </location>
</feature>
<comment type="caution">
    <text evidence="2">The sequence shown here is derived from an EMBL/GenBank/DDBJ whole genome shotgun (WGS) entry which is preliminary data.</text>
</comment>
<organism evidence="2 3">
    <name type="scientific">Pontibacillus salipaludis</name>
    <dbReference type="NCBI Taxonomy" id="1697394"/>
    <lineage>
        <taxon>Bacteria</taxon>
        <taxon>Bacillati</taxon>
        <taxon>Bacillota</taxon>
        <taxon>Bacilli</taxon>
        <taxon>Bacillales</taxon>
        <taxon>Bacillaceae</taxon>
        <taxon>Pontibacillus</taxon>
    </lineage>
</organism>
<feature type="compositionally biased region" description="Basic and acidic residues" evidence="1">
    <location>
        <begin position="28"/>
        <end position="38"/>
    </location>
</feature>
<dbReference type="EMBL" id="BMIN01000003">
    <property type="protein sequence ID" value="GGD03254.1"/>
    <property type="molecule type" value="Genomic_DNA"/>
</dbReference>
<accession>A0ABQ1PSZ8</accession>
<name>A0ABQ1PSZ8_9BACI</name>
<proteinExistence type="predicted"/>
<evidence type="ECO:0000313" key="3">
    <source>
        <dbReference type="Proteomes" id="UP000642571"/>
    </source>
</evidence>
<dbReference type="Proteomes" id="UP000642571">
    <property type="component" value="Unassembled WGS sequence"/>
</dbReference>
<reference evidence="3" key="1">
    <citation type="journal article" date="2019" name="Int. J. Syst. Evol. Microbiol.">
        <title>The Global Catalogue of Microorganisms (GCM) 10K type strain sequencing project: providing services to taxonomists for standard genome sequencing and annotation.</title>
        <authorList>
            <consortium name="The Broad Institute Genomics Platform"/>
            <consortium name="The Broad Institute Genome Sequencing Center for Infectious Disease"/>
            <person name="Wu L."/>
            <person name="Ma J."/>
        </authorList>
    </citation>
    <scope>NUCLEOTIDE SEQUENCE [LARGE SCALE GENOMIC DNA]</scope>
    <source>
        <strain evidence="3">CGMCC 1.15353</strain>
    </source>
</reference>
<protein>
    <submittedName>
        <fullName evidence="2">Uncharacterized protein</fullName>
    </submittedName>
</protein>
<keyword evidence="3" id="KW-1185">Reference proteome</keyword>
<sequence length="110" mass="12557">MGDIRYAYANCGAVHIFKARACSGTARLPREKEPREDPAESVANEEASQLSAGKRAVPEQAQALINVGPFQLKYLKFEYPGGLIWNRLKINKRLQETWYYSKLLLQNMLR</sequence>
<gene>
    <name evidence="2" type="ORF">GCM10011389_08440</name>
</gene>
<evidence type="ECO:0000313" key="2">
    <source>
        <dbReference type="EMBL" id="GGD03254.1"/>
    </source>
</evidence>